<organism evidence="2 3">
    <name type="scientific">Puniceicoccus vermicola</name>
    <dbReference type="NCBI Taxonomy" id="388746"/>
    <lineage>
        <taxon>Bacteria</taxon>
        <taxon>Pseudomonadati</taxon>
        <taxon>Verrucomicrobiota</taxon>
        <taxon>Opitutia</taxon>
        <taxon>Puniceicoccales</taxon>
        <taxon>Puniceicoccaceae</taxon>
        <taxon>Puniceicoccus</taxon>
    </lineage>
</organism>
<evidence type="ECO:0008006" key="4">
    <source>
        <dbReference type="Google" id="ProtNLM"/>
    </source>
</evidence>
<feature type="transmembrane region" description="Helical" evidence="1">
    <location>
        <begin position="7"/>
        <end position="28"/>
    </location>
</feature>
<feature type="transmembrane region" description="Helical" evidence="1">
    <location>
        <begin position="450"/>
        <end position="467"/>
    </location>
</feature>
<dbReference type="AlphaFoldDB" id="A0A7X1AWD0"/>
<feature type="transmembrane region" description="Helical" evidence="1">
    <location>
        <begin position="34"/>
        <end position="57"/>
    </location>
</feature>
<keyword evidence="1" id="KW-0812">Transmembrane</keyword>
<keyword evidence="1" id="KW-1133">Transmembrane helix</keyword>
<feature type="transmembrane region" description="Helical" evidence="1">
    <location>
        <begin position="306"/>
        <end position="325"/>
    </location>
</feature>
<feature type="transmembrane region" description="Helical" evidence="1">
    <location>
        <begin position="166"/>
        <end position="184"/>
    </location>
</feature>
<evidence type="ECO:0000313" key="2">
    <source>
        <dbReference type="EMBL" id="MBC2601109.1"/>
    </source>
</evidence>
<reference evidence="2 3" key="1">
    <citation type="submission" date="2020-07" db="EMBL/GenBank/DDBJ databases">
        <authorList>
            <person name="Feng X."/>
        </authorList>
    </citation>
    <scope>NUCLEOTIDE SEQUENCE [LARGE SCALE GENOMIC DNA]</scope>
    <source>
        <strain evidence="2 3">JCM14086</strain>
    </source>
</reference>
<dbReference type="Proteomes" id="UP000525652">
    <property type="component" value="Unassembled WGS sequence"/>
</dbReference>
<sequence length="604" mass="66351">MSIVRRLAYSILLANLVLILGAGIGFFFGAAFGLWWWGLYGIGGLIGASAFGEGVGFQKSAFRSNGVRISAVLILHAVFLLAASGLASRFLDVGWDSLETHQRAVHLIREGWNIIDPQPGWLAAQPEDGLLRKAPSVFTAYLDFNGMYVVSSLMGDLPFGIEGAKGYRILLLFMVAVVVGDLLRRAGLGRWAAGAVGLFVALNPVCLYQLWVLFMDFDVAVYSALSIVALYALSVRGDLRAIAVSVVALLLLLVSKRSGLAFSLPLGGFLALGILGVKLGWWKKGDDSLETQKALRWPRFLRSGKVRVISAIILVSVFGGLLWVIGSAGGSGQSRQGAYYSRGFVYRAIFEPDQFDKSLDLVVPESHQGLSRPIQFLRSLVEETDIYRGASVKVPLTWKPKEWDTFRNIQWPGHGAGGFGPLFSGVLLFSVLAALVSWRPFPPKVSFGSFFRIGLFLVLIGFCFVLPSWWARWVPFVWVFPLFFLLPPLFFRNQNPSSSRLLLATRNHWVPALCAGFALVLGVVNSVAILCISSGETLRVTRSIEEGLESVSGQEVIFDPGRNLMTKAWLIDRGIDYRLSEDKGDLIFEMEPSTARLYQPAVSQ</sequence>
<gene>
    <name evidence="2" type="ORF">H5P30_04865</name>
</gene>
<feature type="transmembrane region" description="Helical" evidence="1">
    <location>
        <begin position="261"/>
        <end position="281"/>
    </location>
</feature>
<dbReference type="EMBL" id="JACHVA010000046">
    <property type="protein sequence ID" value="MBC2601109.1"/>
    <property type="molecule type" value="Genomic_DNA"/>
</dbReference>
<feature type="transmembrane region" description="Helical" evidence="1">
    <location>
        <begin position="512"/>
        <end position="535"/>
    </location>
</feature>
<feature type="transmembrane region" description="Helical" evidence="1">
    <location>
        <begin position="69"/>
        <end position="91"/>
    </location>
</feature>
<protein>
    <recommendedName>
        <fullName evidence="4">Glycosyltransferase RgtA/B/C/D-like domain-containing protein</fullName>
    </recommendedName>
</protein>
<keyword evidence="3" id="KW-1185">Reference proteome</keyword>
<evidence type="ECO:0000313" key="3">
    <source>
        <dbReference type="Proteomes" id="UP000525652"/>
    </source>
</evidence>
<evidence type="ECO:0000256" key="1">
    <source>
        <dbReference type="SAM" id="Phobius"/>
    </source>
</evidence>
<keyword evidence="1" id="KW-0472">Membrane</keyword>
<dbReference type="RefSeq" id="WP_185691834.1">
    <property type="nucleotide sequence ID" value="NZ_JACHVA010000046.1"/>
</dbReference>
<name>A0A7X1AWD0_9BACT</name>
<feature type="transmembrane region" description="Helical" evidence="1">
    <location>
        <begin position="473"/>
        <end position="491"/>
    </location>
</feature>
<feature type="transmembrane region" description="Helical" evidence="1">
    <location>
        <begin position="239"/>
        <end position="255"/>
    </location>
</feature>
<comment type="caution">
    <text evidence="2">The sequence shown here is derived from an EMBL/GenBank/DDBJ whole genome shotgun (WGS) entry which is preliminary data.</text>
</comment>
<proteinExistence type="predicted"/>
<accession>A0A7X1AWD0</accession>
<feature type="transmembrane region" description="Helical" evidence="1">
    <location>
        <begin position="419"/>
        <end position="438"/>
    </location>
</feature>
<feature type="transmembrane region" description="Helical" evidence="1">
    <location>
        <begin position="191"/>
        <end position="211"/>
    </location>
</feature>